<dbReference type="GO" id="GO:0005741">
    <property type="term" value="C:mitochondrial outer membrane"/>
    <property type="evidence" value="ECO:0007669"/>
    <property type="project" value="UniProtKB-SubCell"/>
</dbReference>
<reference evidence="10 11" key="1">
    <citation type="submission" date="2018-11" db="EMBL/GenBank/DDBJ databases">
        <authorList>
            <consortium name="Pathogen Informatics"/>
        </authorList>
    </citation>
    <scope>NUCLEOTIDE SEQUENCE [LARGE SCALE GENOMIC DNA]</scope>
</reference>
<feature type="binding site" evidence="6">
    <location>
        <position position="441"/>
    </location>
    <ligand>
        <name>FAD</name>
        <dbReference type="ChEBI" id="CHEBI:57692"/>
    </ligand>
</feature>
<evidence type="ECO:0000259" key="9">
    <source>
        <dbReference type="Pfam" id="PF01593"/>
    </source>
</evidence>
<evidence type="ECO:0000256" key="8">
    <source>
        <dbReference type="SAM" id="MobiDB-lite"/>
    </source>
</evidence>
<dbReference type="PANTHER" id="PTHR43563">
    <property type="entry name" value="AMINE OXIDASE"/>
    <property type="match status" value="1"/>
</dbReference>
<feature type="region of interest" description="Disordered" evidence="8">
    <location>
        <begin position="597"/>
        <end position="616"/>
    </location>
</feature>
<dbReference type="EMBL" id="UZAH01027445">
    <property type="protein sequence ID" value="VDO91686.1"/>
    <property type="molecule type" value="Genomic_DNA"/>
</dbReference>
<evidence type="ECO:0000256" key="6">
    <source>
        <dbReference type="PIRSR" id="PIRSR601613-1"/>
    </source>
</evidence>
<evidence type="ECO:0000256" key="1">
    <source>
        <dbReference type="ARBA" id="ARBA00001974"/>
    </source>
</evidence>
<dbReference type="PANTHER" id="PTHR43563:SF18">
    <property type="entry name" value="AMINE OXIDASE DOMAIN-CONTAINING PROTEIN"/>
    <property type="match status" value="1"/>
</dbReference>
<comment type="cofactor">
    <cofactor evidence="1 7">
        <name>FAD</name>
        <dbReference type="ChEBI" id="CHEBI:57692"/>
    </cofactor>
</comment>
<dbReference type="SUPFAM" id="SSF51905">
    <property type="entry name" value="FAD/NAD(P)-binding domain"/>
    <property type="match status" value="1"/>
</dbReference>
<feature type="binding site" evidence="6">
    <location>
        <position position="17"/>
    </location>
    <ligand>
        <name>FAD</name>
        <dbReference type="ChEBI" id="CHEBI:57692"/>
    </ligand>
</feature>
<dbReference type="InterPro" id="IPR001613">
    <property type="entry name" value="Flavin_amine_oxidase"/>
</dbReference>
<comment type="catalytic activity">
    <reaction evidence="5">
        <text>a secondary aliphatic amine + O2 + H2O = a primary amine + an aldehyde + H2O2</text>
        <dbReference type="Rhea" id="RHEA:26414"/>
        <dbReference type="ChEBI" id="CHEBI:15377"/>
        <dbReference type="ChEBI" id="CHEBI:15379"/>
        <dbReference type="ChEBI" id="CHEBI:16240"/>
        <dbReference type="ChEBI" id="CHEBI:17478"/>
        <dbReference type="ChEBI" id="CHEBI:58855"/>
        <dbReference type="ChEBI" id="CHEBI:65296"/>
        <dbReference type="EC" id="1.4.3.4"/>
    </reaction>
</comment>
<evidence type="ECO:0000313" key="10">
    <source>
        <dbReference type="EMBL" id="VDO91686.1"/>
    </source>
</evidence>
<dbReference type="AlphaFoldDB" id="A0A3P7YT26"/>
<name>A0A3P7YT26_HELPZ</name>
<keyword evidence="4 7" id="KW-0560">Oxidoreductase</keyword>
<protein>
    <recommendedName>
        <fullName evidence="7">Amine oxidase</fullName>
        <ecNumber evidence="7">1.4.3.-</ecNumber>
    </recommendedName>
</protein>
<evidence type="ECO:0000313" key="12">
    <source>
        <dbReference type="WBParaSite" id="HPBE_0001230701-mRNA-1"/>
    </source>
</evidence>
<evidence type="ECO:0000256" key="3">
    <source>
        <dbReference type="ARBA" id="ARBA00005995"/>
    </source>
</evidence>
<proteinExistence type="inferred from homology"/>
<dbReference type="Gene3D" id="3.50.50.60">
    <property type="entry name" value="FAD/NAD(P)-binding domain"/>
    <property type="match status" value="1"/>
</dbReference>
<comment type="similarity">
    <text evidence="3 7">Belongs to the flavin monoamine oxidase family.</text>
</comment>
<dbReference type="GO" id="GO:0097621">
    <property type="term" value="F:monoamine oxidase activity"/>
    <property type="evidence" value="ECO:0007669"/>
    <property type="project" value="UniProtKB-EC"/>
</dbReference>
<sequence>MRRKPVYDVIIVGAGLTGLSAARELKTTMPSARVKLLEGRDQVGGRIRARSMKTTEGDTLMDTGSHFISPSASALVSLANELGLSLFTQANCGMRTLDIRAKRRMELESLTTRRPFRDVLTSAQVNSYANERVHDYLLRTGQTKTVMDTSNRLLQTLFDAPDHTASILHLMLAAASENASVADLLSRYGHGQSLIMQGGLHRLTSWDAAAEHVGNRAWRAVDVPNKSAARNFGPGGVATVTVKTTKQTYVARQVIVTAPPAVVPSIQFTPPLPSDYAKFIGSYRPTGRAYYFTMTFATPFWRGTGRNGQLIHTDARGPIVWLTTFDVGQPTMCSGQGAPGELWGIAHFLNDTASELRRTAYIQVVSQSLGVGGPPPLDVRQDYLVQLEHSLNNYTSEESFTTDPFAYGSIAVLPPNINVAHLDYLKGVNAHAEHVLFASAEFSNISMGLMNGAILSGRQAAADAAARLQGALEPGRDDNEIANLVRLSDDVEQAAQRILLETIEAKQFSDNATSTPFPFSTSTHYPVTPLVEATTFKHFSFGNLGDEEDVTNAVQENETKENAGIDTATERSSFVYQTSSVNPQIDPLDTSTFKHFSFGNSDPAPSRPQNDDVSSAVSGDIVQKLKEVAEKAPTLSSLELATQLSSILQRVLLSMQEEKR</sequence>
<keyword evidence="11" id="KW-1185">Reference proteome</keyword>
<comment type="subcellular location">
    <subcellularLocation>
        <location evidence="2">Mitochondrion outer membrane</location>
        <topology evidence="2">Single-pass type IV membrane protein</topology>
        <orientation evidence="2">Cytoplasmic side</orientation>
    </subcellularLocation>
</comment>
<organism evidence="10">
    <name type="scientific">Heligmosomoides polygyrus</name>
    <name type="common">Parasitic roundworm</name>
    <dbReference type="NCBI Taxonomy" id="6339"/>
    <lineage>
        <taxon>Eukaryota</taxon>
        <taxon>Metazoa</taxon>
        <taxon>Ecdysozoa</taxon>
        <taxon>Nematoda</taxon>
        <taxon>Chromadorea</taxon>
        <taxon>Rhabditida</taxon>
        <taxon>Rhabditina</taxon>
        <taxon>Rhabditomorpha</taxon>
        <taxon>Strongyloidea</taxon>
        <taxon>Heligmosomidae</taxon>
        <taxon>Heligmosomoides</taxon>
    </lineage>
</organism>
<gene>
    <name evidence="10" type="ORF">HPBE_LOCUS12310</name>
</gene>
<evidence type="ECO:0000256" key="4">
    <source>
        <dbReference type="ARBA" id="ARBA00023002"/>
    </source>
</evidence>
<evidence type="ECO:0000256" key="5">
    <source>
        <dbReference type="ARBA" id="ARBA00048448"/>
    </source>
</evidence>
<dbReference type="Pfam" id="PF01593">
    <property type="entry name" value="Amino_oxidase"/>
    <property type="match status" value="1"/>
</dbReference>
<dbReference type="OrthoDB" id="7777654at2759"/>
<keyword evidence="7" id="KW-0274">FAD</keyword>
<evidence type="ECO:0000256" key="7">
    <source>
        <dbReference type="RuleBase" id="RU362067"/>
    </source>
</evidence>
<dbReference type="InterPro" id="IPR036188">
    <property type="entry name" value="FAD/NAD-bd_sf"/>
</dbReference>
<dbReference type="EC" id="1.4.3.-" evidence="7"/>
<dbReference type="PRINTS" id="PR00757">
    <property type="entry name" value="AMINEOXDASEF"/>
</dbReference>
<dbReference type="InterPro" id="IPR002937">
    <property type="entry name" value="Amino_oxidase"/>
</dbReference>
<dbReference type="Proteomes" id="UP000050761">
    <property type="component" value="Unassembled WGS sequence"/>
</dbReference>
<dbReference type="GO" id="GO:0008131">
    <property type="term" value="F:primary methylamine oxidase activity"/>
    <property type="evidence" value="ECO:0007669"/>
    <property type="project" value="UniProtKB-ARBA"/>
</dbReference>
<reference evidence="12" key="2">
    <citation type="submission" date="2019-09" db="UniProtKB">
        <authorList>
            <consortium name="WormBaseParasite"/>
        </authorList>
    </citation>
    <scope>IDENTIFICATION</scope>
</reference>
<dbReference type="InterPro" id="IPR050703">
    <property type="entry name" value="Flavin_MAO"/>
</dbReference>
<evidence type="ECO:0000256" key="2">
    <source>
        <dbReference type="ARBA" id="ARBA00004362"/>
    </source>
</evidence>
<keyword evidence="7" id="KW-0285">Flavoprotein</keyword>
<feature type="binding site" evidence="6">
    <location>
        <position position="221"/>
    </location>
    <ligand>
        <name>FAD</name>
        <dbReference type="ChEBI" id="CHEBI:57692"/>
    </ligand>
</feature>
<feature type="domain" description="Amine oxidase" evidence="9">
    <location>
        <begin position="16"/>
        <end position="463"/>
    </location>
</feature>
<dbReference type="WBParaSite" id="HPBE_0001230701-mRNA-1">
    <property type="protein sequence ID" value="HPBE_0001230701-mRNA-1"/>
    <property type="gene ID" value="HPBE_0001230701"/>
</dbReference>
<feature type="compositionally biased region" description="Polar residues" evidence="8">
    <location>
        <begin position="607"/>
        <end position="616"/>
    </location>
</feature>
<evidence type="ECO:0000313" key="11">
    <source>
        <dbReference type="Proteomes" id="UP000050761"/>
    </source>
</evidence>
<accession>A0A3P7YT26</accession>